<accession>A0AAW2NLN1</accession>
<feature type="region of interest" description="Disordered" evidence="1">
    <location>
        <begin position="157"/>
        <end position="178"/>
    </location>
</feature>
<gene>
    <name evidence="3" type="ORF">Sangu_1263900</name>
</gene>
<dbReference type="Pfam" id="PF01486">
    <property type="entry name" value="K-box"/>
    <property type="match status" value="1"/>
</dbReference>
<feature type="compositionally biased region" description="Pro residues" evidence="1">
    <location>
        <begin position="159"/>
        <end position="168"/>
    </location>
</feature>
<dbReference type="InterPro" id="IPR002487">
    <property type="entry name" value="TF_Kbox"/>
</dbReference>
<sequence>MERIVERYERYTYSQQKVSTDSEQENWCLEYPNLVARVELLQRNMRNYSGEDLDSLSSRELHSLEQQLESALKRIRTRKEKSLQDQNNLLAKQLREKKQQQTLEGQTQQEQEGLPQTQSTFRLPQPSPKLQRIPSLTIGLVPSTRLEMKKLAVQVGHPVPTPHSPMAPQPCEQMMANS</sequence>
<evidence type="ECO:0000259" key="2">
    <source>
        <dbReference type="PROSITE" id="PS51297"/>
    </source>
</evidence>
<reference evidence="3" key="2">
    <citation type="journal article" date="2024" name="Plant">
        <title>Genomic evolution and insights into agronomic trait innovations of Sesamum species.</title>
        <authorList>
            <person name="Miao H."/>
            <person name="Wang L."/>
            <person name="Qu L."/>
            <person name="Liu H."/>
            <person name="Sun Y."/>
            <person name="Le M."/>
            <person name="Wang Q."/>
            <person name="Wei S."/>
            <person name="Zheng Y."/>
            <person name="Lin W."/>
            <person name="Duan Y."/>
            <person name="Cao H."/>
            <person name="Xiong S."/>
            <person name="Wang X."/>
            <person name="Wei L."/>
            <person name="Li C."/>
            <person name="Ma Q."/>
            <person name="Ju M."/>
            <person name="Zhao R."/>
            <person name="Li G."/>
            <person name="Mu C."/>
            <person name="Tian Q."/>
            <person name="Mei H."/>
            <person name="Zhang T."/>
            <person name="Gao T."/>
            <person name="Zhang H."/>
        </authorList>
    </citation>
    <scope>NUCLEOTIDE SEQUENCE</scope>
    <source>
        <strain evidence="3">G01</strain>
    </source>
</reference>
<feature type="domain" description="K-box" evidence="2">
    <location>
        <begin position="24"/>
        <end position="116"/>
    </location>
</feature>
<dbReference type="AlphaFoldDB" id="A0AAW2NLN1"/>
<feature type="region of interest" description="Disordered" evidence="1">
    <location>
        <begin position="95"/>
        <end position="130"/>
    </location>
</feature>
<reference evidence="3" key="1">
    <citation type="submission" date="2020-06" db="EMBL/GenBank/DDBJ databases">
        <authorList>
            <person name="Li T."/>
            <person name="Hu X."/>
            <person name="Zhang T."/>
            <person name="Song X."/>
            <person name="Zhang H."/>
            <person name="Dai N."/>
            <person name="Sheng W."/>
            <person name="Hou X."/>
            <person name="Wei L."/>
        </authorList>
    </citation>
    <scope>NUCLEOTIDE SEQUENCE</scope>
    <source>
        <strain evidence="3">G01</strain>
        <tissue evidence="3">Leaf</tissue>
    </source>
</reference>
<feature type="compositionally biased region" description="Low complexity" evidence="1">
    <location>
        <begin position="100"/>
        <end position="118"/>
    </location>
</feature>
<dbReference type="GO" id="GO:0003700">
    <property type="term" value="F:DNA-binding transcription factor activity"/>
    <property type="evidence" value="ECO:0007669"/>
    <property type="project" value="InterPro"/>
</dbReference>
<evidence type="ECO:0000313" key="3">
    <source>
        <dbReference type="EMBL" id="KAL0343765.1"/>
    </source>
</evidence>
<evidence type="ECO:0000256" key="1">
    <source>
        <dbReference type="SAM" id="MobiDB-lite"/>
    </source>
</evidence>
<dbReference type="PROSITE" id="PS51297">
    <property type="entry name" value="K_BOX"/>
    <property type="match status" value="1"/>
</dbReference>
<proteinExistence type="predicted"/>
<organism evidence="3">
    <name type="scientific">Sesamum angustifolium</name>
    <dbReference type="NCBI Taxonomy" id="2727405"/>
    <lineage>
        <taxon>Eukaryota</taxon>
        <taxon>Viridiplantae</taxon>
        <taxon>Streptophyta</taxon>
        <taxon>Embryophyta</taxon>
        <taxon>Tracheophyta</taxon>
        <taxon>Spermatophyta</taxon>
        <taxon>Magnoliopsida</taxon>
        <taxon>eudicotyledons</taxon>
        <taxon>Gunneridae</taxon>
        <taxon>Pentapetalae</taxon>
        <taxon>asterids</taxon>
        <taxon>lamiids</taxon>
        <taxon>Lamiales</taxon>
        <taxon>Pedaliaceae</taxon>
        <taxon>Sesamum</taxon>
    </lineage>
</organism>
<comment type="caution">
    <text evidence="3">The sequence shown here is derived from an EMBL/GenBank/DDBJ whole genome shotgun (WGS) entry which is preliminary data.</text>
</comment>
<dbReference type="GO" id="GO:0005634">
    <property type="term" value="C:nucleus"/>
    <property type="evidence" value="ECO:0007669"/>
    <property type="project" value="InterPro"/>
</dbReference>
<name>A0AAW2NLN1_9LAMI</name>
<protein>
    <submittedName>
        <fullName evidence="3">Agamous-like MADS-box protein FUL-L</fullName>
    </submittedName>
</protein>
<dbReference type="EMBL" id="JACGWK010000007">
    <property type="protein sequence ID" value="KAL0343765.1"/>
    <property type="molecule type" value="Genomic_DNA"/>
</dbReference>